<name>A0ABT4TJ78_9ACTN</name>
<evidence type="ECO:0000256" key="5">
    <source>
        <dbReference type="SAM" id="MobiDB-lite"/>
    </source>
</evidence>
<dbReference type="Gene3D" id="1.20.140.10">
    <property type="entry name" value="Butyryl-CoA Dehydrogenase, subunit A, domain 3"/>
    <property type="match status" value="1"/>
</dbReference>
<evidence type="ECO:0000259" key="6">
    <source>
        <dbReference type="Pfam" id="PF00441"/>
    </source>
</evidence>
<dbReference type="Proteomes" id="UP001165685">
    <property type="component" value="Unassembled WGS sequence"/>
</dbReference>
<dbReference type="PANTHER" id="PTHR48083:SF2">
    <property type="entry name" value="MEDIUM-CHAIN SPECIFIC ACYL-COA DEHYDROGENASE, MITOCHONDRIAL"/>
    <property type="match status" value="1"/>
</dbReference>
<evidence type="ECO:0000313" key="8">
    <source>
        <dbReference type="Proteomes" id="UP001165685"/>
    </source>
</evidence>
<accession>A0ABT4TJ78</accession>
<dbReference type="Pfam" id="PF00441">
    <property type="entry name" value="Acyl-CoA_dh_1"/>
    <property type="match status" value="1"/>
</dbReference>
<dbReference type="InterPro" id="IPR046373">
    <property type="entry name" value="Acyl-CoA_Oxase/DH_mid-dom_sf"/>
</dbReference>
<keyword evidence="8" id="KW-1185">Reference proteome</keyword>
<feature type="domain" description="Acyl-CoA dehydrogenase/oxidase C-terminal" evidence="6">
    <location>
        <begin position="188"/>
        <end position="310"/>
    </location>
</feature>
<reference evidence="7" key="1">
    <citation type="submission" date="2023-01" db="EMBL/GenBank/DDBJ databases">
        <title>Draft genome sequence of Nocardiopsis sp. LSu2-4 isolated from halophytes.</title>
        <authorList>
            <person name="Duangmal K."/>
            <person name="Chantavorakit T."/>
        </authorList>
    </citation>
    <scope>NUCLEOTIDE SEQUENCE</scope>
    <source>
        <strain evidence="7">LSu2-4</strain>
    </source>
</reference>
<keyword evidence="3" id="KW-0274">FAD</keyword>
<keyword evidence="4" id="KW-0560">Oxidoreductase</keyword>
<dbReference type="PANTHER" id="PTHR48083">
    <property type="entry name" value="MEDIUM-CHAIN SPECIFIC ACYL-COA DEHYDROGENASE, MITOCHONDRIAL-RELATED"/>
    <property type="match status" value="1"/>
</dbReference>
<protein>
    <submittedName>
        <fullName evidence="7">Acyl-CoA dehydrogenase family protein</fullName>
    </submittedName>
</protein>
<dbReference type="RefSeq" id="WP_270676855.1">
    <property type="nucleotide sequence ID" value="NZ_JAQFWP010000010.1"/>
</dbReference>
<comment type="caution">
    <text evidence="7">The sequence shown here is derived from an EMBL/GenBank/DDBJ whole genome shotgun (WGS) entry which is preliminary data.</text>
</comment>
<dbReference type="SUPFAM" id="SSF56645">
    <property type="entry name" value="Acyl-CoA dehydrogenase NM domain-like"/>
    <property type="match status" value="1"/>
</dbReference>
<keyword evidence="2" id="KW-0285">Flavoprotein</keyword>
<dbReference type="Gene3D" id="2.40.110.10">
    <property type="entry name" value="Butyryl-CoA Dehydrogenase, subunit A, domain 2"/>
    <property type="match status" value="1"/>
</dbReference>
<dbReference type="SUPFAM" id="SSF47203">
    <property type="entry name" value="Acyl-CoA dehydrogenase C-terminal domain-like"/>
    <property type="match status" value="1"/>
</dbReference>
<gene>
    <name evidence="7" type="ORF">O4U47_07320</name>
</gene>
<feature type="region of interest" description="Disordered" evidence="5">
    <location>
        <begin position="79"/>
        <end position="101"/>
    </location>
</feature>
<comment type="similarity">
    <text evidence="1">Belongs to the acyl-CoA dehydrogenase family.</text>
</comment>
<evidence type="ECO:0000256" key="1">
    <source>
        <dbReference type="ARBA" id="ARBA00009347"/>
    </source>
</evidence>
<dbReference type="InterPro" id="IPR050741">
    <property type="entry name" value="Acyl-CoA_dehydrogenase"/>
</dbReference>
<organism evidence="7 8">
    <name type="scientific">Nocardiopsis suaedae</name>
    <dbReference type="NCBI Taxonomy" id="3018444"/>
    <lineage>
        <taxon>Bacteria</taxon>
        <taxon>Bacillati</taxon>
        <taxon>Actinomycetota</taxon>
        <taxon>Actinomycetes</taxon>
        <taxon>Streptosporangiales</taxon>
        <taxon>Nocardiopsidaceae</taxon>
        <taxon>Nocardiopsis</taxon>
    </lineage>
</organism>
<dbReference type="InterPro" id="IPR009075">
    <property type="entry name" value="AcylCo_DH/oxidase_C"/>
</dbReference>
<feature type="compositionally biased region" description="Low complexity" evidence="5">
    <location>
        <begin position="79"/>
        <end position="88"/>
    </location>
</feature>
<evidence type="ECO:0000256" key="2">
    <source>
        <dbReference type="ARBA" id="ARBA00022630"/>
    </source>
</evidence>
<proteinExistence type="inferred from homology"/>
<evidence type="ECO:0000256" key="3">
    <source>
        <dbReference type="ARBA" id="ARBA00022827"/>
    </source>
</evidence>
<dbReference type="EMBL" id="JAQFWP010000010">
    <property type="protein sequence ID" value="MDA2804319.1"/>
    <property type="molecule type" value="Genomic_DNA"/>
</dbReference>
<dbReference type="InterPro" id="IPR036250">
    <property type="entry name" value="AcylCo_DH-like_C"/>
</dbReference>
<evidence type="ECO:0000313" key="7">
    <source>
        <dbReference type="EMBL" id="MDA2804319.1"/>
    </source>
</evidence>
<dbReference type="InterPro" id="IPR009100">
    <property type="entry name" value="AcylCoA_DH/oxidase_NM_dom_sf"/>
</dbReference>
<evidence type="ECO:0000256" key="4">
    <source>
        <dbReference type="ARBA" id="ARBA00023002"/>
    </source>
</evidence>
<sequence>MDFSPDESQEDLRALAAEVLDREDDPRRLRRALADTGITTARQGAVGAALVLREAAARAAPAPLVPALALDPLLDPADAGAPATAPVPASGPRGADARPDGTGALRVDGAAAGIPYADEAATLLLPVRTPDGPAVARVPAGADGLTLAPQHTGARIPAFRAGLDGVRAEPLPGGAAAARTLHLCTLTALIATASGALRAALDLTCAHVRTRHQFGRPLAQLQAVTMRVADISIASRALDAALLAGAWRLDRGDPDAAPVLESAALLATEDALDALYAAQHLHGGLGVDASYPLHRHFATAKWASAALGGPEARLAALGDLACA</sequence>